<evidence type="ECO:0000313" key="2">
    <source>
        <dbReference type="Ensembl" id="ENSNMLP00000030847.1"/>
    </source>
</evidence>
<dbReference type="Ensembl" id="ENSNMLT00000034386.1">
    <property type="protein sequence ID" value="ENSNMLP00000030847.1"/>
    <property type="gene ID" value="ENSNMLG00000019414.1"/>
</dbReference>
<dbReference type="Pfam" id="PF00078">
    <property type="entry name" value="RVT_1"/>
    <property type="match status" value="1"/>
</dbReference>
<dbReference type="Proteomes" id="UP000694523">
    <property type="component" value="Unplaced"/>
</dbReference>
<dbReference type="InterPro" id="IPR000477">
    <property type="entry name" value="RT_dom"/>
</dbReference>
<dbReference type="PANTHER" id="PTHR33332">
    <property type="entry name" value="REVERSE TRANSCRIPTASE DOMAIN-CONTAINING PROTEIN"/>
    <property type="match status" value="1"/>
</dbReference>
<keyword evidence="3" id="KW-1185">Reference proteome</keyword>
<name>A0A8C6U6R4_9GOBI</name>
<dbReference type="PROSITE" id="PS50878">
    <property type="entry name" value="RT_POL"/>
    <property type="match status" value="1"/>
</dbReference>
<protein>
    <recommendedName>
        <fullName evidence="1">Reverse transcriptase domain-containing protein</fullName>
    </recommendedName>
</protein>
<reference evidence="2" key="1">
    <citation type="submission" date="2025-08" db="UniProtKB">
        <authorList>
            <consortium name="Ensembl"/>
        </authorList>
    </citation>
    <scope>IDENTIFICATION</scope>
</reference>
<evidence type="ECO:0000259" key="1">
    <source>
        <dbReference type="PROSITE" id="PS50878"/>
    </source>
</evidence>
<evidence type="ECO:0000313" key="3">
    <source>
        <dbReference type="Proteomes" id="UP000694523"/>
    </source>
</evidence>
<sequence>MVNLSLSTGVFPNAFKHAIVEPLLKKAGLDSSDLNSFRPISKLPFLSKILEKVVCEQLTFFLDQSNIHESFQSGFRKQHSTETALLKVSSDVMMAADSGKRTVLILLDLTSAFDTVDHQVLLRRLRDEIGLSGSVLQWFSSYLSGRSFSVSANQIGSESADLLCGVPQGSVLGPVLFLLYMIPLGKIIQRFSDVSFHLFADDIQLYCSFEPSEIQKLNSLLHCLVEIKQWLSENSLQLNTDKTETLIIAPDDSIPGIKQFLGDLGQFAKPSLRNLGVIFDKDMSLVQHCKQLTRNCFFQLRNISKLRNMVSRNDLELIIHAFVSSRLDYCNSLFSCLNKKELSRLQLV</sequence>
<dbReference type="AlphaFoldDB" id="A0A8C6U6R4"/>
<feature type="domain" description="Reverse transcriptase" evidence="1">
    <location>
        <begin position="4"/>
        <end position="279"/>
    </location>
</feature>
<accession>A0A8C6U6R4</accession>
<dbReference type="CDD" id="cd01650">
    <property type="entry name" value="RT_nLTR_like"/>
    <property type="match status" value="1"/>
</dbReference>
<proteinExistence type="predicted"/>
<dbReference type="SUPFAM" id="SSF56672">
    <property type="entry name" value="DNA/RNA polymerases"/>
    <property type="match status" value="1"/>
</dbReference>
<dbReference type="InterPro" id="IPR043502">
    <property type="entry name" value="DNA/RNA_pol_sf"/>
</dbReference>
<reference evidence="2" key="2">
    <citation type="submission" date="2025-09" db="UniProtKB">
        <authorList>
            <consortium name="Ensembl"/>
        </authorList>
    </citation>
    <scope>IDENTIFICATION</scope>
</reference>
<organism evidence="2 3">
    <name type="scientific">Neogobius melanostomus</name>
    <name type="common">round goby</name>
    <dbReference type="NCBI Taxonomy" id="47308"/>
    <lineage>
        <taxon>Eukaryota</taxon>
        <taxon>Metazoa</taxon>
        <taxon>Chordata</taxon>
        <taxon>Craniata</taxon>
        <taxon>Vertebrata</taxon>
        <taxon>Euteleostomi</taxon>
        <taxon>Actinopterygii</taxon>
        <taxon>Neopterygii</taxon>
        <taxon>Teleostei</taxon>
        <taxon>Neoteleostei</taxon>
        <taxon>Acanthomorphata</taxon>
        <taxon>Gobiaria</taxon>
        <taxon>Gobiiformes</taxon>
        <taxon>Gobioidei</taxon>
        <taxon>Gobiidae</taxon>
        <taxon>Benthophilinae</taxon>
        <taxon>Neogobiini</taxon>
        <taxon>Neogobius</taxon>
    </lineage>
</organism>